<protein>
    <recommendedName>
        <fullName evidence="8">Major facilitator superfamily associated domain-containing protein</fullName>
    </recommendedName>
</protein>
<feature type="transmembrane region" description="Helical" evidence="7">
    <location>
        <begin position="586"/>
        <end position="605"/>
    </location>
</feature>
<feature type="transmembrane region" description="Helical" evidence="7">
    <location>
        <begin position="491"/>
        <end position="510"/>
    </location>
</feature>
<keyword evidence="4 7" id="KW-1133">Transmembrane helix</keyword>
<evidence type="ECO:0000256" key="2">
    <source>
        <dbReference type="ARBA" id="ARBA00005241"/>
    </source>
</evidence>
<keyword evidence="10" id="KW-1185">Reference proteome</keyword>
<dbReference type="Proteomes" id="UP000594262">
    <property type="component" value="Unplaced"/>
</dbReference>
<evidence type="ECO:0000256" key="4">
    <source>
        <dbReference type="ARBA" id="ARBA00022989"/>
    </source>
</evidence>
<evidence type="ECO:0000256" key="5">
    <source>
        <dbReference type="ARBA" id="ARBA00023136"/>
    </source>
</evidence>
<accession>A0A7M5V0N7</accession>
<dbReference type="InterPro" id="IPR036259">
    <property type="entry name" value="MFS_trans_sf"/>
</dbReference>
<feature type="region of interest" description="Disordered" evidence="6">
    <location>
        <begin position="74"/>
        <end position="129"/>
    </location>
</feature>
<evidence type="ECO:0000313" key="10">
    <source>
        <dbReference type="Proteomes" id="UP000594262"/>
    </source>
</evidence>
<name>A0A7M5V0N7_9CNID</name>
<evidence type="ECO:0000313" key="9">
    <source>
        <dbReference type="EnsemblMetazoa" id="CLYHEMP009270.1"/>
    </source>
</evidence>
<sequence length="623" mass="69662">MDNENGNGTEGTSILDIADAADEIENDHKDIIDDANDCVFVDDPPITGTATTDGGGGGENSHFVKTKHRTPYTVAFDENLPTSPRLEDSSEHDELVRKRNHSFYQDSLPISPGKGSISSPTFSRRGSNQSTKSFIKPKLDRPWYFIDFNCLPEKVSYMVQEMRYAATLPYLFVLFTTFGLTHSQAGIILGVRLIGTLIGNSVFGIIADTTKKHKIIVLIQVAMSLILFCSQLWVASRFGNPATNVCPITLVSNTNSTISNQTVSINSTTTQTPSLKHNHGYNDENQTILFWLILIINVLLCFFQESLVSFVDVAVIRKIELSPYQIEFGTQRKFGTLGYALGITITKAIIDLETEMNFSCTSIIFAIYPVMLIFECICIQYMLSSVTFTVQDETDVVSITTEKNSPQKKKKLTYTRKVMSKCTSLSTIIFFLTAIIIGMEISSKAFFIISYIEERNSLPLFFTLFFWISSISIFIGFGCSSYLLNKLGSTWNSLILVLFAYAIKFSGYVILPGIWPLLACEVLDFVCQGIAITAIISHVQRISSVDISTFMFALTNSLVFGLGFFISSVMGGYIYEYFGGRIFYKIHAILSLAWTCVLVLYRLTVRLRAGKNRIRESFVTEMQ</sequence>
<feature type="transmembrane region" description="Helical" evidence="7">
    <location>
        <begin position="334"/>
        <end position="350"/>
    </location>
</feature>
<evidence type="ECO:0000259" key="8">
    <source>
        <dbReference type="Pfam" id="PF12832"/>
    </source>
</evidence>
<dbReference type="Pfam" id="PF12832">
    <property type="entry name" value="MFS_1_like"/>
    <property type="match status" value="1"/>
</dbReference>
<dbReference type="InterPro" id="IPR051717">
    <property type="entry name" value="MFS_MFSD6"/>
</dbReference>
<dbReference type="Gene3D" id="1.20.1250.20">
    <property type="entry name" value="MFS general substrate transporter like domains"/>
    <property type="match status" value="2"/>
</dbReference>
<feature type="compositionally biased region" description="Low complexity" evidence="6">
    <location>
        <begin position="107"/>
        <end position="120"/>
    </location>
</feature>
<dbReference type="PANTHER" id="PTHR16172">
    <property type="entry name" value="MAJOR FACILITATOR SUPERFAMILY DOMAIN-CONTAINING PROTEIN 6-LIKE"/>
    <property type="match status" value="1"/>
</dbReference>
<feature type="transmembrane region" description="Helical" evidence="7">
    <location>
        <begin position="459"/>
        <end position="484"/>
    </location>
</feature>
<dbReference type="OrthoDB" id="515887at2759"/>
<dbReference type="PANTHER" id="PTHR16172:SF41">
    <property type="entry name" value="MAJOR FACILITATOR SUPERFAMILY DOMAIN-CONTAINING PROTEIN 6-LIKE"/>
    <property type="match status" value="1"/>
</dbReference>
<feature type="compositionally biased region" description="Basic and acidic residues" evidence="6">
    <location>
        <begin position="85"/>
        <end position="97"/>
    </location>
</feature>
<dbReference type="GO" id="GO:0016020">
    <property type="term" value="C:membrane"/>
    <property type="evidence" value="ECO:0007669"/>
    <property type="project" value="UniProtKB-SubCell"/>
</dbReference>
<feature type="domain" description="Major facilitator superfamily associated" evidence="8">
    <location>
        <begin position="164"/>
        <end position="585"/>
    </location>
</feature>
<feature type="transmembrane region" description="Helical" evidence="7">
    <location>
        <begin position="362"/>
        <end position="383"/>
    </location>
</feature>
<feature type="transmembrane region" description="Helical" evidence="7">
    <location>
        <begin position="288"/>
        <end position="313"/>
    </location>
</feature>
<dbReference type="EnsemblMetazoa" id="CLYHEMT009270.1">
    <property type="protein sequence ID" value="CLYHEMP009270.1"/>
    <property type="gene ID" value="CLYHEMG009270"/>
</dbReference>
<feature type="transmembrane region" description="Helical" evidence="7">
    <location>
        <begin position="418"/>
        <end position="439"/>
    </location>
</feature>
<keyword evidence="3 7" id="KW-0812">Transmembrane</keyword>
<evidence type="ECO:0000256" key="6">
    <source>
        <dbReference type="SAM" id="MobiDB-lite"/>
    </source>
</evidence>
<feature type="transmembrane region" description="Helical" evidence="7">
    <location>
        <begin position="187"/>
        <end position="208"/>
    </location>
</feature>
<organism evidence="9 10">
    <name type="scientific">Clytia hemisphaerica</name>
    <dbReference type="NCBI Taxonomy" id="252671"/>
    <lineage>
        <taxon>Eukaryota</taxon>
        <taxon>Metazoa</taxon>
        <taxon>Cnidaria</taxon>
        <taxon>Hydrozoa</taxon>
        <taxon>Hydroidolina</taxon>
        <taxon>Leptothecata</taxon>
        <taxon>Obeliida</taxon>
        <taxon>Clytiidae</taxon>
        <taxon>Clytia</taxon>
    </lineage>
</organism>
<feature type="transmembrane region" description="Helical" evidence="7">
    <location>
        <begin position="215"/>
        <end position="234"/>
    </location>
</feature>
<feature type="transmembrane region" description="Helical" evidence="7">
    <location>
        <begin position="549"/>
        <end position="574"/>
    </location>
</feature>
<comment type="similarity">
    <text evidence="2">Belongs to the major facilitator superfamily. MFSD6 family.</text>
</comment>
<dbReference type="AlphaFoldDB" id="A0A7M5V0N7"/>
<keyword evidence="5 7" id="KW-0472">Membrane</keyword>
<reference evidence="9" key="1">
    <citation type="submission" date="2021-01" db="UniProtKB">
        <authorList>
            <consortium name="EnsemblMetazoa"/>
        </authorList>
    </citation>
    <scope>IDENTIFICATION</scope>
</reference>
<feature type="transmembrane region" description="Helical" evidence="7">
    <location>
        <begin position="164"/>
        <end position="181"/>
    </location>
</feature>
<evidence type="ECO:0000256" key="1">
    <source>
        <dbReference type="ARBA" id="ARBA00004141"/>
    </source>
</evidence>
<evidence type="ECO:0000256" key="7">
    <source>
        <dbReference type="SAM" id="Phobius"/>
    </source>
</evidence>
<dbReference type="SUPFAM" id="SSF103473">
    <property type="entry name" value="MFS general substrate transporter"/>
    <property type="match status" value="1"/>
</dbReference>
<feature type="transmembrane region" description="Helical" evidence="7">
    <location>
        <begin position="516"/>
        <end position="537"/>
    </location>
</feature>
<proteinExistence type="inferred from homology"/>
<dbReference type="InterPro" id="IPR024989">
    <property type="entry name" value="MFS_assoc_dom"/>
</dbReference>
<comment type="subcellular location">
    <subcellularLocation>
        <location evidence="1">Membrane</location>
        <topology evidence="1">Multi-pass membrane protein</topology>
    </subcellularLocation>
</comment>
<evidence type="ECO:0000256" key="3">
    <source>
        <dbReference type="ARBA" id="ARBA00022692"/>
    </source>
</evidence>